<dbReference type="PROSITE" id="PS00194">
    <property type="entry name" value="THIOREDOXIN_1"/>
    <property type="match status" value="1"/>
</dbReference>
<evidence type="ECO:0000256" key="1">
    <source>
        <dbReference type="ARBA" id="ARBA00004196"/>
    </source>
</evidence>
<reference evidence="6 7" key="1">
    <citation type="submission" date="2016-10" db="EMBL/GenBank/DDBJ databases">
        <authorList>
            <person name="Varghese N."/>
            <person name="Submissions S."/>
        </authorList>
    </citation>
    <scope>NUCLEOTIDE SEQUENCE [LARGE SCALE GENOMIC DNA]</scope>
    <source>
        <strain evidence="6 7">DSM 25353</strain>
    </source>
</reference>
<name>A0A8X8IC57_9BACT</name>
<dbReference type="RefSeq" id="WP_092721277.1">
    <property type="nucleotide sequence ID" value="NZ_FNNO01000001.1"/>
</dbReference>
<dbReference type="InterPro" id="IPR050553">
    <property type="entry name" value="Thioredoxin_ResA/DsbE_sf"/>
</dbReference>
<keyword evidence="7" id="KW-1185">Reference proteome</keyword>
<dbReference type="EMBL" id="FNNO01000001">
    <property type="protein sequence ID" value="SDW03714.1"/>
    <property type="molecule type" value="Genomic_DNA"/>
</dbReference>
<dbReference type="PROSITE" id="PS51352">
    <property type="entry name" value="THIOREDOXIN_2"/>
    <property type="match status" value="1"/>
</dbReference>
<dbReference type="GO" id="GO:0016491">
    <property type="term" value="F:oxidoreductase activity"/>
    <property type="evidence" value="ECO:0007669"/>
    <property type="project" value="InterPro"/>
</dbReference>
<evidence type="ECO:0000259" key="5">
    <source>
        <dbReference type="PROSITE" id="PS51352"/>
    </source>
</evidence>
<evidence type="ECO:0000256" key="2">
    <source>
        <dbReference type="ARBA" id="ARBA00022748"/>
    </source>
</evidence>
<dbReference type="InterPro" id="IPR017937">
    <property type="entry name" value="Thioredoxin_CS"/>
</dbReference>
<sequence length="488" mass="56163">MKSIIRYYLLLIISLIFVQTALFSQSIDDDMAFYKKSHTAAELKEGDRMPDIPLGMVVNNHTGKTRFSQFRGKLVILDFWTTYCGTCLELMPEMERLQKTFGDSIQIFLVNSEETQDQINERFKNSGFRLPDLPSIVNAKKMYLLFPHPMGNPSHVWIDGKGIIRVRGSQYSTYESKIRDLLAGKIIYNMKDNNSTAIFDKRMPYYQFLAKTNTKQTFCSFFTAHNNEYAALTGGRVEGIKDSAFGTIRNTFVNREAIELYAALFKESLLNFSSKVILYNGPQSTLGFSFFVKDTLRYTFGFNALHKDKELMDKDFVKSRVCYEQITPISLTEKERQKCMLEDLNRYFGALYGARGGLEKVKIPCFALVRTTKEDKLATQTKGNNYKIEPITVHGMRFVSYHNRPLKECIASALLQMIANPKNTSTLLLDETEYKNNVDIVLPDEQELGQAPFEKLRKSLIPYGLDIIKTERELEMVVIREKDYQSPK</sequence>
<dbReference type="Pfam" id="PF00578">
    <property type="entry name" value="AhpC-TSA"/>
    <property type="match status" value="1"/>
</dbReference>
<keyword evidence="3" id="KW-1015">Disulfide bond</keyword>
<dbReference type="GO" id="GO:0016853">
    <property type="term" value="F:isomerase activity"/>
    <property type="evidence" value="ECO:0007669"/>
    <property type="project" value="UniProtKB-KW"/>
</dbReference>
<accession>A0A8X8IC57</accession>
<keyword evidence="6" id="KW-0413">Isomerase</keyword>
<dbReference type="AlphaFoldDB" id="A0A8X8IC57"/>
<dbReference type="Gene3D" id="3.40.30.10">
    <property type="entry name" value="Glutaredoxin"/>
    <property type="match status" value="1"/>
</dbReference>
<dbReference type="InterPro" id="IPR013766">
    <property type="entry name" value="Thioredoxin_domain"/>
</dbReference>
<dbReference type="GO" id="GO:0017004">
    <property type="term" value="P:cytochrome complex assembly"/>
    <property type="evidence" value="ECO:0007669"/>
    <property type="project" value="UniProtKB-KW"/>
</dbReference>
<evidence type="ECO:0000256" key="4">
    <source>
        <dbReference type="ARBA" id="ARBA00023284"/>
    </source>
</evidence>
<dbReference type="CDD" id="cd02966">
    <property type="entry name" value="TlpA_like_family"/>
    <property type="match status" value="1"/>
</dbReference>
<dbReference type="GO" id="GO:0030313">
    <property type="term" value="C:cell envelope"/>
    <property type="evidence" value="ECO:0007669"/>
    <property type="project" value="UniProtKB-SubCell"/>
</dbReference>
<proteinExistence type="predicted"/>
<keyword evidence="4" id="KW-0676">Redox-active center</keyword>
<keyword evidence="2" id="KW-0201">Cytochrome c-type biogenesis</keyword>
<dbReference type="InterPro" id="IPR000866">
    <property type="entry name" value="AhpC/TSA"/>
</dbReference>
<feature type="domain" description="Thioredoxin" evidence="5">
    <location>
        <begin position="43"/>
        <end position="183"/>
    </location>
</feature>
<comment type="caution">
    <text evidence="6">The sequence shown here is derived from an EMBL/GenBank/DDBJ whole genome shotgun (WGS) entry which is preliminary data.</text>
</comment>
<evidence type="ECO:0000256" key="3">
    <source>
        <dbReference type="ARBA" id="ARBA00023157"/>
    </source>
</evidence>
<dbReference type="SUPFAM" id="SSF52833">
    <property type="entry name" value="Thioredoxin-like"/>
    <property type="match status" value="1"/>
</dbReference>
<dbReference type="InterPro" id="IPR036249">
    <property type="entry name" value="Thioredoxin-like_sf"/>
</dbReference>
<evidence type="ECO:0000313" key="7">
    <source>
        <dbReference type="Proteomes" id="UP000198711"/>
    </source>
</evidence>
<dbReference type="GO" id="GO:0016209">
    <property type="term" value="F:antioxidant activity"/>
    <property type="evidence" value="ECO:0007669"/>
    <property type="project" value="InterPro"/>
</dbReference>
<dbReference type="PANTHER" id="PTHR42852">
    <property type="entry name" value="THIOL:DISULFIDE INTERCHANGE PROTEIN DSBE"/>
    <property type="match status" value="1"/>
</dbReference>
<comment type="subcellular location">
    <subcellularLocation>
        <location evidence="1">Cell envelope</location>
    </subcellularLocation>
</comment>
<evidence type="ECO:0000313" key="6">
    <source>
        <dbReference type="EMBL" id="SDW03714.1"/>
    </source>
</evidence>
<protein>
    <submittedName>
        <fullName evidence="6">Thiol-disulfide isomerase or thioredoxin</fullName>
    </submittedName>
</protein>
<dbReference type="PANTHER" id="PTHR42852:SF6">
    <property type="entry name" value="THIOL:DISULFIDE INTERCHANGE PROTEIN DSBE"/>
    <property type="match status" value="1"/>
</dbReference>
<gene>
    <name evidence="6" type="ORF">SAMN05444410_10181</name>
</gene>
<organism evidence="6 7">
    <name type="scientific">Hydrobacter penzbergensis</name>
    <dbReference type="NCBI Taxonomy" id="1235997"/>
    <lineage>
        <taxon>Bacteria</taxon>
        <taxon>Pseudomonadati</taxon>
        <taxon>Bacteroidota</taxon>
        <taxon>Chitinophagia</taxon>
        <taxon>Chitinophagales</taxon>
        <taxon>Chitinophagaceae</taxon>
        <taxon>Hydrobacter</taxon>
    </lineage>
</organism>
<dbReference type="Proteomes" id="UP000198711">
    <property type="component" value="Unassembled WGS sequence"/>
</dbReference>